<dbReference type="Proteomes" id="UP000024842">
    <property type="component" value="Unassembled WGS sequence"/>
</dbReference>
<feature type="domain" description="Transglycosylase SLT" evidence="4">
    <location>
        <begin position="479"/>
        <end position="575"/>
    </location>
</feature>
<reference evidence="5 6" key="1">
    <citation type="journal article" date="2014" name="FEMS Microbiol. Lett.">
        <title>Draft genome sequences of three Holospora species (Holospora obtusa, Holospora undulata, and Holospora elegans), endonuclear symbiotic bacteria of the ciliate Paramecium caudatum.</title>
        <authorList>
            <person name="Dohra H."/>
            <person name="Tanaka K."/>
            <person name="Suzuki T."/>
            <person name="Fujishima M."/>
            <person name="Suzuki H."/>
        </authorList>
    </citation>
    <scope>NUCLEOTIDE SEQUENCE [LARGE SCALE GENOMIC DNA]</scope>
    <source>
        <strain evidence="5 6">E1</strain>
    </source>
</reference>
<dbReference type="InterPro" id="IPR011990">
    <property type="entry name" value="TPR-like_helical_dom_sf"/>
</dbReference>
<dbReference type="CDD" id="cd13401">
    <property type="entry name" value="Slt70-like"/>
    <property type="match status" value="1"/>
</dbReference>
<dbReference type="Pfam" id="PF01464">
    <property type="entry name" value="SLT"/>
    <property type="match status" value="1"/>
</dbReference>
<comment type="similarity">
    <text evidence="1">Belongs to the transglycosylase Slt family.</text>
</comment>
<dbReference type="InterPro" id="IPR008258">
    <property type="entry name" value="Transglycosylase_SLT_dom_1"/>
</dbReference>
<evidence type="ECO:0000259" key="4">
    <source>
        <dbReference type="Pfam" id="PF01464"/>
    </source>
</evidence>
<evidence type="ECO:0000313" key="6">
    <source>
        <dbReference type="Proteomes" id="UP000024842"/>
    </source>
</evidence>
<sequence>MYLLLICFVSFGCACANDKKFSSSPNSSHLFEKTQAQLTKEKESKFLSNNCDSIKILKFFRNSPPQTVQGWIRYGQILSRYGRDLFPHQKAIRKFWIETIVPIKFCGPFLNIWSKVLSVRDHEHKIIYLLSINSPQNPLIESAQSTINLLKNQFHPNHELRIATGLLGLDGKWLALFHGKSHRAYFMPILRRAYVRFLLRKDQLEVAYQYWLRWKNDLLSEKYTFNPQATYAGFSAARSLVRDLLQKGNVSEAERDSALARQWYTKAAKIIRTTEKSNGIFPIENSWIGGWVQVHLNNWKEALKHFSYMMKQSFMEDPRIISSMLRERYYVKAAFWCGVCCQKQCNVQKSRTYFEEAAKYPFLFYGQMALTRLKRTLVMKFTSPSSFGKSRVIESLLNILKDKENQKLPVNNVSLVNCLLDDLIDHFSSIQECWTFVNILHKQFPSEAIYLARKLSAHRAKYVFPIAYPTCALPRPFPDPALIWSIALGETCFSPYVVSSKGALGVMQIMPFDIAKYAKKAGLPYNLRRMKEFTYGMSLGIEEIKEKLASHRQNYVLSIASYNVGSRKLKEWYKTLYPVYENDVMLRTCLWIERIPYEETRQYVCKILSFYCVYRWMQGRALKYHDMEKLLAL</sequence>
<evidence type="ECO:0000256" key="1">
    <source>
        <dbReference type="ARBA" id="ARBA00007734"/>
    </source>
</evidence>
<protein>
    <submittedName>
        <fullName evidence="5">Soluble lytic murein transglycosylase</fullName>
    </submittedName>
</protein>
<evidence type="ECO:0000256" key="2">
    <source>
        <dbReference type="ARBA" id="ARBA00009387"/>
    </source>
</evidence>
<organism evidence="5 6">
    <name type="scientific">Holospora elegans E1</name>
    <dbReference type="NCBI Taxonomy" id="1427503"/>
    <lineage>
        <taxon>Bacteria</taxon>
        <taxon>Pseudomonadati</taxon>
        <taxon>Pseudomonadota</taxon>
        <taxon>Alphaproteobacteria</taxon>
        <taxon>Holosporales</taxon>
        <taxon>Holosporaceae</taxon>
        <taxon>Holospora</taxon>
    </lineage>
</organism>
<dbReference type="InterPro" id="IPR008939">
    <property type="entry name" value="Lytic_TGlycosylase_superhlx_U"/>
</dbReference>
<dbReference type="STRING" id="1427503.HE1_01185"/>
<dbReference type="PANTHER" id="PTHR37423:SF2">
    <property type="entry name" value="MEMBRANE-BOUND LYTIC MUREIN TRANSGLYCOSYLASE C"/>
    <property type="match status" value="1"/>
</dbReference>
<keyword evidence="6" id="KW-1185">Reference proteome</keyword>
<gene>
    <name evidence="5" type="ORF">HE1_01185</name>
</gene>
<dbReference type="PANTHER" id="PTHR37423">
    <property type="entry name" value="SOLUBLE LYTIC MUREIN TRANSGLYCOSYLASE-RELATED"/>
    <property type="match status" value="1"/>
</dbReference>
<keyword evidence="3" id="KW-0732">Signal</keyword>
<evidence type="ECO:0000256" key="3">
    <source>
        <dbReference type="ARBA" id="ARBA00022729"/>
    </source>
</evidence>
<dbReference type="EMBL" id="BAUP01000149">
    <property type="protein sequence ID" value="GAJ46843.1"/>
    <property type="molecule type" value="Genomic_DNA"/>
</dbReference>
<dbReference type="AlphaFoldDB" id="A0A023E064"/>
<dbReference type="Gene3D" id="1.10.530.10">
    <property type="match status" value="1"/>
</dbReference>
<comment type="similarity">
    <text evidence="2">Belongs to the virb1 family.</text>
</comment>
<name>A0A023E064_9PROT</name>
<dbReference type="Gene3D" id="1.25.40.10">
    <property type="entry name" value="Tetratricopeptide repeat domain"/>
    <property type="match status" value="1"/>
</dbReference>
<dbReference type="InterPro" id="IPR023346">
    <property type="entry name" value="Lysozyme-like_dom_sf"/>
</dbReference>
<dbReference type="GO" id="GO:0042597">
    <property type="term" value="C:periplasmic space"/>
    <property type="evidence" value="ECO:0007669"/>
    <property type="project" value="InterPro"/>
</dbReference>
<evidence type="ECO:0000313" key="5">
    <source>
        <dbReference type="EMBL" id="GAJ46843.1"/>
    </source>
</evidence>
<dbReference type="SUPFAM" id="SSF53955">
    <property type="entry name" value="Lysozyme-like"/>
    <property type="match status" value="1"/>
</dbReference>
<proteinExistence type="inferred from homology"/>
<accession>A0A023E064</accession>
<dbReference type="SUPFAM" id="SSF48435">
    <property type="entry name" value="Bacterial muramidases"/>
    <property type="match status" value="1"/>
</dbReference>
<dbReference type="GO" id="GO:0004553">
    <property type="term" value="F:hydrolase activity, hydrolyzing O-glycosyl compounds"/>
    <property type="evidence" value="ECO:0007669"/>
    <property type="project" value="InterPro"/>
</dbReference>
<comment type="caution">
    <text evidence="5">The sequence shown here is derived from an EMBL/GenBank/DDBJ whole genome shotgun (WGS) entry which is preliminary data.</text>
</comment>